<evidence type="ECO:0000313" key="6">
    <source>
        <dbReference type="EMBL" id="CAI9095515.1"/>
    </source>
</evidence>
<name>A0AAV1CIY8_OLDCO</name>
<dbReference type="AlphaFoldDB" id="A0AAV1CIY8"/>
<dbReference type="InterPro" id="IPR036987">
    <property type="entry name" value="SRA-YDG_sf"/>
</dbReference>
<keyword evidence="7" id="KW-1185">Reference proteome</keyword>
<dbReference type="EMBL" id="OX459119">
    <property type="protein sequence ID" value="CAI9095515.1"/>
    <property type="molecule type" value="Genomic_DNA"/>
</dbReference>
<dbReference type="Proteomes" id="UP001161247">
    <property type="component" value="Chromosome 2"/>
</dbReference>
<sequence length="361" mass="40698">MAEQMEHWSKTSTIEPQPVGRHKKQNRGSESSLRLYGDYRPPCKLLNVFPVSRPSPGTSKRRSSAEENHARSFSRGEVSKSTKMCSAHQDGAHTEHCKGESGLKPNNFIEGKMHDGDKNERMVRQKRDNAAFQRASTSGESLEDSVKVTPAQGRVKRLLSSFREQCNMLQNEDKKKRGIRRVDLEAAKWIKERYSPPAKAVLGPIPGVEVGDRFIYRMELHLIGLHRPLRGGIDFTVDNGGRKIAVSVVDSGGYDNLRKNQETLIYCGQGGNACKWNRNQGEAEDQKPELGNLALMNSAETKNHIRVIRETNLSRSTSFFYDGLYTVAKMWKENDSRGSLIFKFKLVRVPGQPSPFPLKNL</sequence>
<evidence type="ECO:0000256" key="4">
    <source>
        <dbReference type="SAM" id="MobiDB-lite"/>
    </source>
</evidence>
<organism evidence="6 7">
    <name type="scientific">Oldenlandia corymbosa var. corymbosa</name>
    <dbReference type="NCBI Taxonomy" id="529605"/>
    <lineage>
        <taxon>Eukaryota</taxon>
        <taxon>Viridiplantae</taxon>
        <taxon>Streptophyta</taxon>
        <taxon>Embryophyta</taxon>
        <taxon>Tracheophyta</taxon>
        <taxon>Spermatophyta</taxon>
        <taxon>Magnoliopsida</taxon>
        <taxon>eudicotyledons</taxon>
        <taxon>Gunneridae</taxon>
        <taxon>Pentapetalae</taxon>
        <taxon>asterids</taxon>
        <taxon>lamiids</taxon>
        <taxon>Gentianales</taxon>
        <taxon>Rubiaceae</taxon>
        <taxon>Rubioideae</taxon>
        <taxon>Spermacoceae</taxon>
        <taxon>Hedyotis-Oldenlandia complex</taxon>
        <taxon>Oldenlandia</taxon>
    </lineage>
</organism>
<feature type="compositionally biased region" description="Basic and acidic residues" evidence="4">
    <location>
        <begin position="90"/>
        <end position="101"/>
    </location>
</feature>
<reference evidence="6" key="1">
    <citation type="submission" date="2023-03" db="EMBL/GenBank/DDBJ databases">
        <authorList>
            <person name="Julca I."/>
        </authorList>
    </citation>
    <scope>NUCLEOTIDE SEQUENCE</scope>
</reference>
<evidence type="ECO:0000256" key="1">
    <source>
        <dbReference type="ARBA" id="ARBA00004286"/>
    </source>
</evidence>
<evidence type="ECO:0000259" key="5">
    <source>
        <dbReference type="PROSITE" id="PS51015"/>
    </source>
</evidence>
<dbReference type="GO" id="GO:0005634">
    <property type="term" value="C:nucleus"/>
    <property type="evidence" value="ECO:0007669"/>
    <property type="project" value="UniProtKB-SubCell"/>
</dbReference>
<dbReference type="PANTHER" id="PTHR45660:SF46">
    <property type="entry name" value="HISTONE-LYSINE N-METHYLTRANSFERASE, H3 LYSINE-9 SPECIFIC SUVH6"/>
    <property type="match status" value="1"/>
</dbReference>
<feature type="domain" description="YDG" evidence="5">
    <location>
        <begin position="203"/>
        <end position="348"/>
    </location>
</feature>
<dbReference type="SUPFAM" id="SSF88697">
    <property type="entry name" value="PUA domain-like"/>
    <property type="match status" value="1"/>
</dbReference>
<dbReference type="PANTHER" id="PTHR45660">
    <property type="entry name" value="HISTONE-LYSINE N-METHYLTRANSFERASE SETMAR"/>
    <property type="match status" value="1"/>
</dbReference>
<proteinExistence type="predicted"/>
<keyword evidence="2 3" id="KW-0539">Nucleus</keyword>
<comment type="subcellular location">
    <subcellularLocation>
        <location evidence="1">Chromosome</location>
    </subcellularLocation>
    <subcellularLocation>
        <location evidence="3">Nucleus</location>
    </subcellularLocation>
</comment>
<evidence type="ECO:0000256" key="2">
    <source>
        <dbReference type="ARBA" id="ARBA00023242"/>
    </source>
</evidence>
<dbReference type="PROSITE" id="PS51015">
    <property type="entry name" value="YDG"/>
    <property type="match status" value="1"/>
</dbReference>
<evidence type="ECO:0000256" key="3">
    <source>
        <dbReference type="PROSITE-ProRule" id="PRU00358"/>
    </source>
</evidence>
<dbReference type="GO" id="GO:0042054">
    <property type="term" value="F:histone methyltransferase activity"/>
    <property type="evidence" value="ECO:0007669"/>
    <property type="project" value="TreeGrafter"/>
</dbReference>
<evidence type="ECO:0000313" key="7">
    <source>
        <dbReference type="Proteomes" id="UP001161247"/>
    </source>
</evidence>
<dbReference type="GO" id="GO:0005694">
    <property type="term" value="C:chromosome"/>
    <property type="evidence" value="ECO:0007669"/>
    <property type="project" value="UniProtKB-SubCell"/>
</dbReference>
<dbReference type="SMART" id="SM00466">
    <property type="entry name" value="SRA"/>
    <property type="match status" value="1"/>
</dbReference>
<dbReference type="Gene3D" id="2.30.280.10">
    <property type="entry name" value="SRA-YDG"/>
    <property type="match status" value="1"/>
</dbReference>
<dbReference type="InterPro" id="IPR015947">
    <property type="entry name" value="PUA-like_sf"/>
</dbReference>
<protein>
    <submittedName>
        <fullName evidence="6">OLC1v1031490C1</fullName>
    </submittedName>
</protein>
<dbReference type="Pfam" id="PF02182">
    <property type="entry name" value="SAD_SRA"/>
    <property type="match status" value="1"/>
</dbReference>
<accession>A0AAV1CIY8</accession>
<feature type="region of interest" description="Disordered" evidence="4">
    <location>
        <begin position="1"/>
        <end position="106"/>
    </location>
</feature>
<gene>
    <name evidence="6" type="ORF">OLC1_LOCUS6466</name>
</gene>
<dbReference type="InterPro" id="IPR051357">
    <property type="entry name" value="H3K9_HMTase_SUVAR3-9"/>
</dbReference>
<dbReference type="InterPro" id="IPR003105">
    <property type="entry name" value="SRA_YDG"/>
</dbReference>
<dbReference type="GO" id="GO:0003690">
    <property type="term" value="F:double-stranded DNA binding"/>
    <property type="evidence" value="ECO:0007669"/>
    <property type="project" value="TreeGrafter"/>
</dbReference>